<dbReference type="EMBL" id="JANJYJ010000009">
    <property type="protein sequence ID" value="KAK3188200.1"/>
    <property type="molecule type" value="Genomic_DNA"/>
</dbReference>
<evidence type="ECO:0000313" key="2">
    <source>
        <dbReference type="EMBL" id="KAK3188200.1"/>
    </source>
</evidence>
<organism evidence="2 3">
    <name type="scientific">Dipteronia sinensis</name>
    <dbReference type="NCBI Taxonomy" id="43782"/>
    <lineage>
        <taxon>Eukaryota</taxon>
        <taxon>Viridiplantae</taxon>
        <taxon>Streptophyta</taxon>
        <taxon>Embryophyta</taxon>
        <taxon>Tracheophyta</taxon>
        <taxon>Spermatophyta</taxon>
        <taxon>Magnoliopsida</taxon>
        <taxon>eudicotyledons</taxon>
        <taxon>Gunneridae</taxon>
        <taxon>Pentapetalae</taxon>
        <taxon>rosids</taxon>
        <taxon>malvids</taxon>
        <taxon>Sapindales</taxon>
        <taxon>Sapindaceae</taxon>
        <taxon>Hippocastanoideae</taxon>
        <taxon>Acereae</taxon>
        <taxon>Dipteronia</taxon>
    </lineage>
</organism>
<feature type="compositionally biased region" description="Basic and acidic residues" evidence="1">
    <location>
        <begin position="158"/>
        <end position="178"/>
    </location>
</feature>
<name>A0AAE0DTS5_9ROSI</name>
<dbReference type="GO" id="GO:0004674">
    <property type="term" value="F:protein serine/threonine kinase activity"/>
    <property type="evidence" value="ECO:0007669"/>
    <property type="project" value="TreeGrafter"/>
</dbReference>
<evidence type="ECO:0000313" key="3">
    <source>
        <dbReference type="Proteomes" id="UP001281410"/>
    </source>
</evidence>
<dbReference type="PANTHER" id="PTHR33971:SF3">
    <property type="entry name" value="UBIQUITIN CARBOXYL-TERMINAL HYDROLASE 36"/>
    <property type="match status" value="1"/>
</dbReference>
<reference evidence="2" key="1">
    <citation type="journal article" date="2023" name="Plant J.">
        <title>Genome sequences and population genomics provide insights into the demographic history, inbreeding, and mutation load of two 'living fossil' tree species of Dipteronia.</title>
        <authorList>
            <person name="Feng Y."/>
            <person name="Comes H.P."/>
            <person name="Chen J."/>
            <person name="Zhu S."/>
            <person name="Lu R."/>
            <person name="Zhang X."/>
            <person name="Li P."/>
            <person name="Qiu J."/>
            <person name="Olsen K.M."/>
            <person name="Qiu Y."/>
        </authorList>
    </citation>
    <scope>NUCLEOTIDE SEQUENCE</scope>
    <source>
        <strain evidence="2">NBL</strain>
    </source>
</reference>
<protein>
    <submittedName>
        <fullName evidence="2">Uncharacterized protein</fullName>
    </submittedName>
</protein>
<comment type="caution">
    <text evidence="2">The sequence shown here is derived from an EMBL/GenBank/DDBJ whole genome shotgun (WGS) entry which is preliminary data.</text>
</comment>
<feature type="region of interest" description="Disordered" evidence="1">
    <location>
        <begin position="150"/>
        <end position="234"/>
    </location>
</feature>
<proteinExistence type="predicted"/>
<dbReference type="AlphaFoldDB" id="A0AAE0DTS5"/>
<evidence type="ECO:0000256" key="1">
    <source>
        <dbReference type="SAM" id="MobiDB-lite"/>
    </source>
</evidence>
<dbReference type="GO" id="GO:0070300">
    <property type="term" value="F:phosphatidic acid binding"/>
    <property type="evidence" value="ECO:0007669"/>
    <property type="project" value="InterPro"/>
</dbReference>
<accession>A0AAE0DTS5</accession>
<dbReference type="Proteomes" id="UP001281410">
    <property type="component" value="Unassembled WGS sequence"/>
</dbReference>
<dbReference type="InterPro" id="IPR038943">
    <property type="entry name" value="PLDrp1-like"/>
</dbReference>
<gene>
    <name evidence="2" type="ORF">Dsin_027761</name>
</gene>
<sequence>MAYYSSNYIDSYDGESYQTPYGGNYDIVPSQAFVAPSSHEFGNENFLEYNSTPYYGGHDPAMNRSVVSYSASTYSEPKSTVDDLYNGGYSPEVVTQCRISYSVSESNDLDFEEYDPTPYDGGYDLAQTYGKSLPHSEAICYPRSMLDSSTPPFNGFTDGKENSDESARKPYVESKETPPNEDGQLVEYKTDHGQDEKPPGSDHGQDVKPSGSDHGNGYDEGNSYEYEYEKITPQTPSGYGLEAMDICDGIFGYWPCLAK</sequence>
<keyword evidence="3" id="KW-1185">Reference proteome</keyword>
<dbReference type="PANTHER" id="PTHR33971">
    <property type="entry name" value="OS06G0232000 PROTEIN"/>
    <property type="match status" value="1"/>
</dbReference>
<feature type="compositionally biased region" description="Basic and acidic residues" evidence="1">
    <location>
        <begin position="188"/>
        <end position="206"/>
    </location>
</feature>